<keyword evidence="2" id="KW-1133">Transmembrane helix</keyword>
<feature type="compositionally biased region" description="Acidic residues" evidence="1">
    <location>
        <begin position="159"/>
        <end position="170"/>
    </location>
</feature>
<keyword evidence="2" id="KW-0472">Membrane</keyword>
<evidence type="ECO:0000256" key="2">
    <source>
        <dbReference type="SAM" id="Phobius"/>
    </source>
</evidence>
<accession>A0ABD5S7H9</accession>
<protein>
    <submittedName>
        <fullName evidence="3">Uncharacterized protein</fullName>
    </submittedName>
</protein>
<keyword evidence="4" id="KW-1185">Reference proteome</keyword>
<sequence length="246" mass="25405">MRFGEALTEALKYHAVAVVPTLIGFVIAFAALWVGVLTPLLDAVAGVTAQPELALERALGAEYNFVVAGVGVIIGIAVRRVGRTTLLFRTHGNAVVEEVDREVIPEALVNAPGSAGGVGTGADASDPYASAADADGSATDDDRGSGVIDDRTGTNEPIGGDDAETDDDGDDRIREDGAHDDDGVVSGADGDDADERVGDDADSMTEGPDNMTEGPDNAMDDADEPRGDDVDEPRGDDAGRPERDDR</sequence>
<feature type="region of interest" description="Disordered" evidence="1">
    <location>
        <begin position="110"/>
        <end position="246"/>
    </location>
</feature>
<dbReference type="EMBL" id="JBHSWW010000017">
    <property type="protein sequence ID" value="MFC6752354.1"/>
    <property type="molecule type" value="Genomic_DNA"/>
</dbReference>
<feature type="transmembrane region" description="Helical" evidence="2">
    <location>
        <begin position="63"/>
        <end position="82"/>
    </location>
</feature>
<evidence type="ECO:0000313" key="3">
    <source>
        <dbReference type="EMBL" id="MFC6752354.1"/>
    </source>
</evidence>
<feature type="transmembrane region" description="Helical" evidence="2">
    <location>
        <begin position="12"/>
        <end position="34"/>
    </location>
</feature>
<organism evidence="3 4">
    <name type="scientific">Halorubrum tibetense</name>
    <dbReference type="NCBI Taxonomy" id="175631"/>
    <lineage>
        <taxon>Archaea</taxon>
        <taxon>Methanobacteriati</taxon>
        <taxon>Methanobacteriota</taxon>
        <taxon>Stenosarchaea group</taxon>
        <taxon>Halobacteria</taxon>
        <taxon>Halobacteriales</taxon>
        <taxon>Haloferacaceae</taxon>
        <taxon>Halorubrum</taxon>
    </lineage>
</organism>
<feature type="compositionally biased region" description="Basic and acidic residues" evidence="1">
    <location>
        <begin position="171"/>
        <end position="182"/>
    </location>
</feature>
<feature type="compositionally biased region" description="Low complexity" evidence="1">
    <location>
        <begin position="121"/>
        <end position="137"/>
    </location>
</feature>
<gene>
    <name evidence="3" type="ORF">ACFQEU_02540</name>
</gene>
<dbReference type="RefSeq" id="WP_379778983.1">
    <property type="nucleotide sequence ID" value="NZ_JBHSWW010000017.1"/>
</dbReference>
<feature type="compositionally biased region" description="Basic and acidic residues" evidence="1">
    <location>
        <begin position="140"/>
        <end position="153"/>
    </location>
</feature>
<name>A0ABD5S7H9_9EURY</name>
<reference evidence="3 4" key="1">
    <citation type="journal article" date="2019" name="Int. J. Syst. Evol. Microbiol.">
        <title>The Global Catalogue of Microorganisms (GCM) 10K type strain sequencing project: providing services to taxonomists for standard genome sequencing and annotation.</title>
        <authorList>
            <consortium name="The Broad Institute Genomics Platform"/>
            <consortium name="The Broad Institute Genome Sequencing Center for Infectious Disease"/>
            <person name="Wu L."/>
            <person name="Ma J."/>
        </authorList>
    </citation>
    <scope>NUCLEOTIDE SEQUENCE [LARGE SCALE GENOMIC DNA]</scope>
    <source>
        <strain evidence="3 4">CGMCC 1.3239</strain>
    </source>
</reference>
<evidence type="ECO:0000313" key="4">
    <source>
        <dbReference type="Proteomes" id="UP001596442"/>
    </source>
</evidence>
<keyword evidence="2" id="KW-0812">Transmembrane</keyword>
<proteinExistence type="predicted"/>
<evidence type="ECO:0000256" key="1">
    <source>
        <dbReference type="SAM" id="MobiDB-lite"/>
    </source>
</evidence>
<dbReference type="Proteomes" id="UP001596442">
    <property type="component" value="Unassembled WGS sequence"/>
</dbReference>
<dbReference type="AlphaFoldDB" id="A0ABD5S7H9"/>
<feature type="compositionally biased region" description="Basic and acidic residues" evidence="1">
    <location>
        <begin position="224"/>
        <end position="246"/>
    </location>
</feature>
<comment type="caution">
    <text evidence="3">The sequence shown here is derived from an EMBL/GenBank/DDBJ whole genome shotgun (WGS) entry which is preliminary data.</text>
</comment>